<protein>
    <submittedName>
        <fullName evidence="4">MULE transposase domain-containing protein</fullName>
    </submittedName>
</protein>
<proteinExistence type="predicted"/>
<feature type="domain" description="MULE transposase" evidence="2">
    <location>
        <begin position="252"/>
        <end position="326"/>
    </location>
</feature>
<name>A0A915NXR5_9BILA</name>
<evidence type="ECO:0000259" key="2">
    <source>
        <dbReference type="Pfam" id="PF10551"/>
    </source>
</evidence>
<evidence type="ECO:0000313" key="3">
    <source>
        <dbReference type="Proteomes" id="UP000887560"/>
    </source>
</evidence>
<dbReference type="WBParaSite" id="scf7180000421175.g6436">
    <property type="protein sequence ID" value="scf7180000421175.g6436"/>
    <property type="gene ID" value="scf7180000421175.g6436"/>
</dbReference>
<reference evidence="4" key="1">
    <citation type="submission" date="2022-11" db="UniProtKB">
        <authorList>
            <consortium name="WormBaseParasite"/>
        </authorList>
    </citation>
    <scope>IDENTIFICATION</scope>
</reference>
<dbReference type="AlphaFoldDB" id="A0A915NXR5"/>
<dbReference type="Proteomes" id="UP000887560">
    <property type="component" value="Unplaced"/>
</dbReference>
<feature type="domain" description="MULE transposase" evidence="2">
    <location>
        <begin position="805"/>
        <end position="879"/>
    </location>
</feature>
<dbReference type="Pfam" id="PF10551">
    <property type="entry name" value="MULE"/>
    <property type="match status" value="2"/>
</dbReference>
<organism evidence="3 4">
    <name type="scientific">Meloidogyne floridensis</name>
    <dbReference type="NCBI Taxonomy" id="298350"/>
    <lineage>
        <taxon>Eukaryota</taxon>
        <taxon>Metazoa</taxon>
        <taxon>Ecdysozoa</taxon>
        <taxon>Nematoda</taxon>
        <taxon>Chromadorea</taxon>
        <taxon>Rhabditida</taxon>
        <taxon>Tylenchina</taxon>
        <taxon>Tylenchomorpha</taxon>
        <taxon>Tylenchoidea</taxon>
        <taxon>Meloidogynidae</taxon>
        <taxon>Meloidogyninae</taxon>
        <taxon>Meloidogyne</taxon>
    </lineage>
</organism>
<accession>A0A915NXR5</accession>
<evidence type="ECO:0000256" key="1">
    <source>
        <dbReference type="SAM" id="MobiDB-lite"/>
    </source>
</evidence>
<feature type="region of interest" description="Disordered" evidence="1">
    <location>
        <begin position="1150"/>
        <end position="1183"/>
    </location>
</feature>
<feature type="region of interest" description="Disordered" evidence="1">
    <location>
        <begin position="602"/>
        <end position="652"/>
    </location>
</feature>
<sequence>MGSQTEIKESLSSDIRPKLELILRRSTRKRSAPKVEQEDEMEDIVVDEVPEMNQEENVQEEKVDIEFTTGCTNRGFVCICNRRCPAKAYTFEQDGKIIGSVRHKHNHLPQPEQRLVEIKRQELKQRAREDPSLSCSKLIASIRAGCDDETFVALGSENSLSHMAQREKSKLYGKVNTKKGSDISAIKLPPALTERNGQSIFLYDSRTAQARDKDAVFVFAHPYMLQQLAGQTTWTIGSSFKVAPAPFKHAFVIGIIVRNQLIVAAYALLTENSEQFYIEALNAVSAAVRPTKPRRIIADLENSVVVAAQNVFPQVHINGCFFRFSQELFCKWTEYNLGDIYGNEDSQAGNIARMTFRRLICLAFIPMAYVNQAFYKIVDAAKLPQLAEFFFYFKQTFIGLTDQEFRMKAAAFGSNFVLYSAQEGERVYEEANVGYQNYSHNQHIRYELPAHSSSTIIVANQSTAFLQPLRHRPFCPLEFWNISERVSTAILNANSALEMAQLQMKQTSKVVPLLPDYILGLWDDFEKQRDYIREVTISNNGKKRNHPRKHVIKEESVVNTLNEASYETDQAILNTLDILSHHIQGYVNGLYVDVNEDGKSGGDSMEFNEGLNKSKGNGGGRKKPKPKIKQSPSDVRSKLEQFHRRSSQRKRLAPKLEEEIVEDIVVEEIVEPVIPETHDETVQEEKEEIEFSRGYTNKGSLCICSKRCPGSAYTHETEDGKLMGELKNAHIHLPRPEQRLAEIKRQELKERARNEPSLSGANLVADIRAGIDDETFMLQQLAGQTTWTIGASFKLAPTPFKHCFVVGVLVRTQLIVAAHALLTENSEQLYMEALNAVVAAIRPAKPRRVITDFENVMVEAAQNVFQEAHVSGCYFRFSQELFRKWTEFNLGDIYGNEDSQAGNIARMTFRRIICLALIPMAYVNQAFYKIVEVAGLPQLAEFFFYFKQTFIGLTEQEFRLKSAAFGSNFGQNLIYSGPEEEHVYEEANVGYQNYSQHIRYELPPHSSSTIIVAANQPQPLRHRPYCPIEFWNISERVAAEIVNANSAMEMAQLYLKQGSNNKLLPSLPDFILALWDEFEKQRDYIRAVTISNNKKRTPRKHVIKEDSIISTLNEASYETDQAILNTLDILSHHVQNYVNGLFFDVKEIGKSGDDSMEYNEGLNTSKGSSGRKKPKPSTSSGLR</sequence>
<keyword evidence="3" id="KW-1185">Reference proteome</keyword>
<evidence type="ECO:0000313" key="4">
    <source>
        <dbReference type="WBParaSite" id="scf7180000421175.g6436"/>
    </source>
</evidence>
<dbReference type="InterPro" id="IPR018289">
    <property type="entry name" value="MULE_transposase_dom"/>
</dbReference>